<dbReference type="AlphaFoldDB" id="A0A5C6A0J6"/>
<evidence type="ECO:0000313" key="2">
    <source>
        <dbReference type="Proteomes" id="UP000320176"/>
    </source>
</evidence>
<gene>
    <name evidence="1" type="ORF">Pla52n_62020</name>
</gene>
<dbReference type="Proteomes" id="UP000320176">
    <property type="component" value="Unassembled WGS sequence"/>
</dbReference>
<accession>A0A5C6A0J6</accession>
<reference evidence="1 2" key="1">
    <citation type="submission" date="2019-02" db="EMBL/GenBank/DDBJ databases">
        <title>Deep-cultivation of Planctomycetes and their phenomic and genomic characterization uncovers novel biology.</title>
        <authorList>
            <person name="Wiegand S."/>
            <person name="Jogler M."/>
            <person name="Boedeker C."/>
            <person name="Pinto D."/>
            <person name="Vollmers J."/>
            <person name="Rivas-Marin E."/>
            <person name="Kohn T."/>
            <person name="Peeters S.H."/>
            <person name="Heuer A."/>
            <person name="Rast P."/>
            <person name="Oberbeckmann S."/>
            <person name="Bunk B."/>
            <person name="Jeske O."/>
            <person name="Meyerdierks A."/>
            <person name="Storesund J.E."/>
            <person name="Kallscheuer N."/>
            <person name="Luecker S."/>
            <person name="Lage O.M."/>
            <person name="Pohl T."/>
            <person name="Merkel B.J."/>
            <person name="Hornburger P."/>
            <person name="Mueller R.-W."/>
            <person name="Bruemmer F."/>
            <person name="Labrenz M."/>
            <person name="Spormann A.M."/>
            <person name="Op Den Camp H."/>
            <person name="Overmann J."/>
            <person name="Amann R."/>
            <person name="Jetten M.S.M."/>
            <person name="Mascher T."/>
            <person name="Medema M.H."/>
            <person name="Devos D.P."/>
            <person name="Kaster A.-K."/>
            <person name="Ovreas L."/>
            <person name="Rohde M."/>
            <person name="Galperin M.Y."/>
            <person name="Jogler C."/>
        </authorList>
    </citation>
    <scope>NUCLEOTIDE SEQUENCE [LARGE SCALE GENOMIC DNA]</scope>
    <source>
        <strain evidence="1 2">Pla52n</strain>
    </source>
</reference>
<comment type="caution">
    <text evidence="1">The sequence shown here is derived from an EMBL/GenBank/DDBJ whole genome shotgun (WGS) entry which is preliminary data.</text>
</comment>
<evidence type="ECO:0000313" key="1">
    <source>
        <dbReference type="EMBL" id="TWT92837.1"/>
    </source>
</evidence>
<protein>
    <submittedName>
        <fullName evidence="1">Uncharacterized protein</fullName>
    </submittedName>
</protein>
<sequence>MKKNCLLRHILRELEKKWAPCPGPGEMVATGYINSTTSKFHTMDDRTKTGKNEKMFHKSALEMWVKTRLAPEAHFDCDAWNKNMD</sequence>
<keyword evidence="2" id="KW-1185">Reference proteome</keyword>
<proteinExistence type="predicted"/>
<name>A0A5C6A0J6_9BACT</name>
<dbReference type="EMBL" id="SJPN01000010">
    <property type="protein sequence ID" value="TWT92837.1"/>
    <property type="molecule type" value="Genomic_DNA"/>
</dbReference>
<organism evidence="1 2">
    <name type="scientific">Stieleria varia</name>
    <dbReference type="NCBI Taxonomy" id="2528005"/>
    <lineage>
        <taxon>Bacteria</taxon>
        <taxon>Pseudomonadati</taxon>
        <taxon>Planctomycetota</taxon>
        <taxon>Planctomycetia</taxon>
        <taxon>Pirellulales</taxon>
        <taxon>Pirellulaceae</taxon>
        <taxon>Stieleria</taxon>
    </lineage>
</organism>